<reference evidence="2 3" key="1">
    <citation type="submission" date="2024-03" db="EMBL/GenBank/DDBJ databases">
        <title>Draft genome sequence of Klenkia terrae.</title>
        <authorList>
            <person name="Duangmal K."/>
            <person name="Chantavorakit T."/>
        </authorList>
    </citation>
    <scope>NUCLEOTIDE SEQUENCE [LARGE SCALE GENOMIC DNA]</scope>
    <source>
        <strain evidence="2 3">JCM 17786</strain>
    </source>
</reference>
<proteinExistence type="predicted"/>
<dbReference type="EMBL" id="JBAPLV010000024">
    <property type="protein sequence ID" value="MEI4280527.1"/>
    <property type="molecule type" value="Genomic_DNA"/>
</dbReference>
<dbReference type="GO" id="GO:0016787">
    <property type="term" value="F:hydrolase activity"/>
    <property type="evidence" value="ECO:0007669"/>
    <property type="project" value="UniProtKB-KW"/>
</dbReference>
<feature type="region of interest" description="Disordered" evidence="1">
    <location>
        <begin position="1"/>
        <end position="52"/>
    </location>
</feature>
<accession>A0ABU8EA96</accession>
<feature type="region of interest" description="Disordered" evidence="1">
    <location>
        <begin position="68"/>
        <end position="146"/>
    </location>
</feature>
<dbReference type="Proteomes" id="UP001373496">
    <property type="component" value="Unassembled WGS sequence"/>
</dbReference>
<gene>
    <name evidence="2" type="ORF">UXQ13_18795</name>
</gene>
<keyword evidence="3" id="KW-1185">Reference proteome</keyword>
<evidence type="ECO:0000256" key="1">
    <source>
        <dbReference type="SAM" id="MobiDB-lite"/>
    </source>
</evidence>
<comment type="caution">
    <text evidence="2">The sequence shown here is derived from an EMBL/GenBank/DDBJ whole genome shotgun (WGS) entry which is preliminary data.</text>
</comment>
<sequence length="146" mass="15101">MAADDRAGQPVEVAGQPGETGQQTLGADDHQWGRVEGQVGPERAVHGAQPRRPGSIAAVAVALDPAAAPVPAGSPVRGRAGLPVHREPGHRRQEAVTEAVEQAGLPVGQHQHDVARGAVQGPDQVACGEGGVDDRPVDDLDRQRPR</sequence>
<evidence type="ECO:0000313" key="3">
    <source>
        <dbReference type="Proteomes" id="UP001373496"/>
    </source>
</evidence>
<keyword evidence="2" id="KW-0378">Hydrolase</keyword>
<organism evidence="2 3">
    <name type="scientific">Klenkia terrae</name>
    <dbReference type="NCBI Taxonomy" id="1052259"/>
    <lineage>
        <taxon>Bacteria</taxon>
        <taxon>Bacillati</taxon>
        <taxon>Actinomycetota</taxon>
        <taxon>Actinomycetes</taxon>
        <taxon>Geodermatophilales</taxon>
        <taxon>Geodermatophilaceae</taxon>
        <taxon>Klenkia</taxon>
    </lineage>
</organism>
<feature type="compositionally biased region" description="Basic and acidic residues" evidence="1">
    <location>
        <begin position="132"/>
        <end position="146"/>
    </location>
</feature>
<protein>
    <submittedName>
        <fullName evidence="2">Glycoside hydrolase family 9 protein</fullName>
    </submittedName>
</protein>
<evidence type="ECO:0000313" key="2">
    <source>
        <dbReference type="EMBL" id="MEI4280527.1"/>
    </source>
</evidence>
<name>A0ABU8EA96_9ACTN</name>
<feature type="compositionally biased region" description="Basic and acidic residues" evidence="1">
    <location>
        <begin position="84"/>
        <end position="95"/>
    </location>
</feature>